<dbReference type="Proteomes" id="UP000784294">
    <property type="component" value="Unassembled WGS sequence"/>
</dbReference>
<accession>A0A3S5B2N8</accession>
<evidence type="ECO:0000256" key="1">
    <source>
        <dbReference type="SAM" id="MobiDB-lite"/>
    </source>
</evidence>
<gene>
    <name evidence="2" type="ORF">PXEA_LOCUS4984</name>
</gene>
<dbReference type="AlphaFoldDB" id="A0A3S5B2N8"/>
<keyword evidence="3" id="KW-1185">Reference proteome</keyword>
<evidence type="ECO:0000313" key="3">
    <source>
        <dbReference type="Proteomes" id="UP000784294"/>
    </source>
</evidence>
<feature type="region of interest" description="Disordered" evidence="1">
    <location>
        <begin position="312"/>
        <end position="361"/>
    </location>
</feature>
<comment type="caution">
    <text evidence="2">The sequence shown here is derived from an EMBL/GenBank/DDBJ whole genome shotgun (WGS) entry which is preliminary data.</text>
</comment>
<feature type="compositionally biased region" description="Low complexity" evidence="1">
    <location>
        <begin position="68"/>
        <end position="87"/>
    </location>
</feature>
<protein>
    <submittedName>
        <fullName evidence="2">Uncharacterized protein</fullName>
    </submittedName>
</protein>
<feature type="compositionally biased region" description="Basic residues" evidence="1">
    <location>
        <begin position="320"/>
        <end position="347"/>
    </location>
</feature>
<sequence>MFSAAGLGGFSQNASPTQMIAPTQLLPPTNATITPTSMYTATSSSSHQPVTSMSKSRVLYQSAAVGETPQLSNTSSSTSISRQPTISSVSSVGSYGGAYPVRFSAPAHSQHNLAASSQVQGCPSNVLQNSTSSSQLTGNMDCYNRVSQSQSIAHQPAQSVSAVDAQSSLLDRILHHSSSPAQLQQAIQAQLLAHSGQPPQFHQLIDSILRNVYTVQLSNQASTALSASNAPSSVASTSIGKQSPAVNTTSKNVFLHYLGQIDAPVTTASQFAGSGNVVCQPSTPILLGCSSGIPKLTAATVVAAGAAFASQRNTSSTSSAHRHQAAHQSHPHHQHHTQQPHHQHHIQANHQQQTVSSVGRTCLPAGSSANIPSTYSMLSHATGASLTSASLTSAAATTSVITTTPTTGIAARTRSSQARSGGASLASERNGISSAGAGGSSGALFQVPLLSKLPVLDPKSIDTEAFLHWAINNIL</sequence>
<reference evidence="2" key="1">
    <citation type="submission" date="2018-11" db="EMBL/GenBank/DDBJ databases">
        <authorList>
            <consortium name="Pathogen Informatics"/>
        </authorList>
    </citation>
    <scope>NUCLEOTIDE SEQUENCE</scope>
</reference>
<dbReference type="EMBL" id="CAAALY010012105">
    <property type="protein sequence ID" value="VEL11544.1"/>
    <property type="molecule type" value="Genomic_DNA"/>
</dbReference>
<name>A0A3S5B2N8_9PLAT</name>
<feature type="region of interest" description="Disordered" evidence="1">
    <location>
        <begin position="67"/>
        <end position="87"/>
    </location>
</feature>
<feature type="region of interest" description="Disordered" evidence="1">
    <location>
        <begin position="410"/>
        <end position="429"/>
    </location>
</feature>
<proteinExistence type="predicted"/>
<evidence type="ECO:0000313" key="2">
    <source>
        <dbReference type="EMBL" id="VEL11544.1"/>
    </source>
</evidence>
<organism evidence="2 3">
    <name type="scientific">Protopolystoma xenopodis</name>
    <dbReference type="NCBI Taxonomy" id="117903"/>
    <lineage>
        <taxon>Eukaryota</taxon>
        <taxon>Metazoa</taxon>
        <taxon>Spiralia</taxon>
        <taxon>Lophotrochozoa</taxon>
        <taxon>Platyhelminthes</taxon>
        <taxon>Monogenea</taxon>
        <taxon>Polyopisthocotylea</taxon>
        <taxon>Polystomatidea</taxon>
        <taxon>Polystomatidae</taxon>
        <taxon>Protopolystoma</taxon>
    </lineage>
</organism>